<dbReference type="EMBL" id="SRYA01000093">
    <property type="protein sequence ID" value="TGY89401.1"/>
    <property type="molecule type" value="Genomic_DNA"/>
</dbReference>
<organism evidence="1 2">
    <name type="scientific">Petralouisia muris</name>
    <dbReference type="NCBI Taxonomy" id="3032872"/>
    <lineage>
        <taxon>Bacteria</taxon>
        <taxon>Bacillati</taxon>
        <taxon>Bacillota</taxon>
        <taxon>Clostridia</taxon>
        <taxon>Lachnospirales</taxon>
        <taxon>Lachnospiraceae</taxon>
        <taxon>Petralouisia</taxon>
    </lineage>
</organism>
<name>A0AC61RPF9_9FIRM</name>
<evidence type="ECO:0000313" key="2">
    <source>
        <dbReference type="Proteomes" id="UP000304953"/>
    </source>
</evidence>
<comment type="caution">
    <text evidence="1">The sequence shown here is derived from an EMBL/GenBank/DDBJ whole genome shotgun (WGS) entry which is preliminary data.</text>
</comment>
<gene>
    <name evidence="1" type="ORF">E5329_25230</name>
</gene>
<protein>
    <submittedName>
        <fullName evidence="1">Uncharacterized protein</fullName>
    </submittedName>
</protein>
<dbReference type="Proteomes" id="UP000304953">
    <property type="component" value="Unassembled WGS sequence"/>
</dbReference>
<proteinExistence type="predicted"/>
<sequence length="662" mass="76963">MLNKRECRRFADPCLKMKKGSGLLHAGQIDYIIRTAVKIIGHHKTLVLYAYSRTQAAQGSFQPCYTVFQSREDFITLAQKENGGTAWRTAAFDNLGYSWDFQDKCAFYSAADETRLCKYFKSSPGSGFKPLLKAQAGIQERRRQERQRIREQEIVRRMECVPALPRGLKSWIHKSVMPAYFFYDYKRGGKDVPGVCSACGHEIRLSNVKMGDKAVCPHCMHELVMKPRSRRGYCMTDRDTCQVIQNTGSGGLVIRIIKARYTYMGDTPQIQIYENARQFVRQDESGKVCLECYYYQRNSGNLTNWKKGERCGYGLWQYSFEADTCGHVFDKNLPAALKNTLWQYCPIADFYNHDREPIQALPFLAAYLEHPRLEHLVKTGFYHIVSDMVYRHTSDCLDETQDRTHRILRIAAEDTEFLRKLDANVDMLKAFQGYAGLKDRQRLFLWQLKHKVKQNIPPILKHMTVHKFIRYIESQYAFLRLRKTPHGPLRYKEMQDLVTEYRDYLDMCRRMGYDMKNSFVQYPKDLQKSHDKTARRYEQKKDTLTKRDFAAVYQQLSGRLDFEKDGLKIVYPDTPDDIVAEGNALHHCVGSYVERVAEEECIILFLRRCADECKPFYTIEVRGQKAVQVRGTGNCSMTPEVEAFITAWEQRVLSARLPAVAA</sequence>
<keyword evidence="2" id="KW-1185">Reference proteome</keyword>
<evidence type="ECO:0000313" key="1">
    <source>
        <dbReference type="EMBL" id="TGY89401.1"/>
    </source>
</evidence>
<reference evidence="1" key="1">
    <citation type="submission" date="2019-04" db="EMBL/GenBank/DDBJ databases">
        <title>Microbes associate with the intestines of laboratory mice.</title>
        <authorList>
            <person name="Navarre W."/>
            <person name="Wong E."/>
            <person name="Huang K."/>
            <person name="Tropini C."/>
            <person name="Ng K."/>
            <person name="Yu B."/>
        </authorList>
    </citation>
    <scope>NUCLEOTIDE SEQUENCE</scope>
    <source>
        <strain evidence="1">NM01_1-7b</strain>
    </source>
</reference>
<accession>A0AC61RPF9</accession>